<sequence length="1213" mass="134891">MEKYFVILSMLLVLGEGLELKNGAYEDLVIKVSDNVPQEDCTKILKNLEATLTTASQYLFSALDSRAFLRSVTVLLPSDWNDSCAPSTVLGAAGETSDVTVLPSDAARGSIWTQQSLGCGQPGDQIYLGHEALIAGSGILARLLVKEFAKYRYGVFEEQGYYNDPIFPICYYDDVNKHAKVTGCSDLPIRDNGICSSKPNAPYNKTQMVDPNARASIMFAAEAPSISMFCDEGNHDRLAPTKHNLMCDRRSVLDVIINHKDFRVSNIQNNLNSNQIADTTPKIVYKKQNLTRYVFVVENSKDMMQRESWSYLRMAVRHWSRNVLPDATELGLVLSDSNQTNKALNIVSVKYNPNDRYGRGYGVNNRDKFYSAFPYTASESVQPVCLHCALKEAMKMLTDRTKTHGVANNVIVVIASGMNMDDHMNKTIQDLKLRKIKVATINYPDVVRQDTLGLLAKETGGVDYAVFEQKLNVETTLLTTYFELQTVLYDIVTKFYSGSPSDLPMEIHRRQITDDGRTSITGSFMLDPNMGEPAQFVFYTHNTIAPLIKSLRLISPSHQEFSERHDKWLDAKMIALNANISETGTWTYIVDTYTGNPQPHFLQVMATPKSSLVPVVRADFRTHRNSPDGPLILLAQVKYGEVPILGAKVEVTVTKHEPNGTIAQKSKIELLDSGAGDPDITKGDGVYTKYFSALDSGPGLYSFEVTVTDNGNTAYTWTGSSKRGEDKPCCGSSITSNGVQPIAPFQRVLPKLTMKITEQDIAAAGQVSVGRIGDLKVEVIPEDMKARLSWTSPDMGGSTVTRYEIRYSTNVLDIIDRFETAALVWENGQPFPLAPGSETTFTLDMNQNKDLLDKTLYFAIKSYSRMSNEFSGPVSNWVRVLVPSPPPPPTVPPTFSSNEQSYWPNNGNSIGVEPASPSITRTVSIGLELILPVAIGFILLVILLIVYCYFCVVKRKTRDNHKGSGKGNPVKKDNLSSTVTIVPSSPQNSPQHLSQTYVGGEVPDPHQIGVPISNYGYEDESKKRYSLVNQQEQQLIEELKQQQQMHQQRDNCGGVSVISNNTINRNQPILSPYNSWSASQLLHEHERRHSPMDGTMMEQEQMVVHQEILMNGDHMSINGQTMDHMSLNSHQMQEHYPQGHMPPPVPPLPAFNGNGYPVNYNIYGVHGAPMQQSHPIYQSMQRSEPMGPFNTSLQGSMSSVNSGEKKRRNVTMV</sequence>
<keyword evidence="3" id="KW-0472">Membrane</keyword>
<evidence type="ECO:0000313" key="6">
    <source>
        <dbReference type="EMBL" id="CAH1957493.1"/>
    </source>
</evidence>
<dbReference type="SUPFAM" id="SSF53300">
    <property type="entry name" value="vWA-like"/>
    <property type="match status" value="1"/>
</dbReference>
<feature type="region of interest" description="Disordered" evidence="2">
    <location>
        <begin position="958"/>
        <end position="1004"/>
    </location>
</feature>
<dbReference type="Proteomes" id="UP001152888">
    <property type="component" value="Unassembled WGS sequence"/>
</dbReference>
<feature type="compositionally biased region" description="Polar residues" evidence="2">
    <location>
        <begin position="975"/>
        <end position="997"/>
    </location>
</feature>
<feature type="transmembrane region" description="Helical" evidence="3">
    <location>
        <begin position="929"/>
        <end position="952"/>
    </location>
</feature>
<evidence type="ECO:0000256" key="1">
    <source>
        <dbReference type="SAM" id="Coils"/>
    </source>
</evidence>
<reference evidence="6" key="1">
    <citation type="submission" date="2022-03" db="EMBL/GenBank/DDBJ databases">
        <authorList>
            <person name="Sayadi A."/>
        </authorList>
    </citation>
    <scope>NUCLEOTIDE SEQUENCE</scope>
</reference>
<dbReference type="Gene3D" id="3.40.50.410">
    <property type="entry name" value="von Willebrand factor, type A domain"/>
    <property type="match status" value="1"/>
</dbReference>
<feature type="signal peptide" evidence="4">
    <location>
        <begin position="1"/>
        <end position="17"/>
    </location>
</feature>
<gene>
    <name evidence="6" type="ORF">ACAOBT_LOCUS2123</name>
</gene>
<dbReference type="GO" id="GO:0032991">
    <property type="term" value="C:protein-containing complex"/>
    <property type="evidence" value="ECO:0007669"/>
    <property type="project" value="UniProtKB-ARBA"/>
</dbReference>
<dbReference type="InterPro" id="IPR013642">
    <property type="entry name" value="CLCA_N"/>
</dbReference>
<feature type="compositionally biased region" description="Polar residues" evidence="2">
    <location>
        <begin position="1193"/>
        <end position="1202"/>
    </location>
</feature>
<name>A0A9P0JPP4_ACAOB</name>
<dbReference type="InterPro" id="IPR036465">
    <property type="entry name" value="vWFA_dom_sf"/>
</dbReference>
<protein>
    <recommendedName>
        <fullName evidence="5">VWFA domain-containing protein</fullName>
    </recommendedName>
</protein>
<keyword evidence="7" id="KW-1185">Reference proteome</keyword>
<dbReference type="AlphaFoldDB" id="A0A9P0JPP4"/>
<dbReference type="EMBL" id="CAKOFQ010006671">
    <property type="protein sequence ID" value="CAH1957493.1"/>
    <property type="molecule type" value="Genomic_DNA"/>
</dbReference>
<evidence type="ECO:0000256" key="4">
    <source>
        <dbReference type="SAM" id="SignalP"/>
    </source>
</evidence>
<dbReference type="Pfam" id="PF08434">
    <property type="entry name" value="CLCA"/>
    <property type="match status" value="1"/>
</dbReference>
<feature type="domain" description="VWFA" evidence="5">
    <location>
        <begin position="292"/>
        <end position="492"/>
    </location>
</feature>
<organism evidence="6 7">
    <name type="scientific">Acanthoscelides obtectus</name>
    <name type="common">Bean weevil</name>
    <name type="synonym">Bruchus obtectus</name>
    <dbReference type="NCBI Taxonomy" id="200917"/>
    <lineage>
        <taxon>Eukaryota</taxon>
        <taxon>Metazoa</taxon>
        <taxon>Ecdysozoa</taxon>
        <taxon>Arthropoda</taxon>
        <taxon>Hexapoda</taxon>
        <taxon>Insecta</taxon>
        <taxon>Pterygota</taxon>
        <taxon>Neoptera</taxon>
        <taxon>Endopterygota</taxon>
        <taxon>Coleoptera</taxon>
        <taxon>Polyphaga</taxon>
        <taxon>Cucujiformia</taxon>
        <taxon>Chrysomeloidea</taxon>
        <taxon>Chrysomelidae</taxon>
        <taxon>Bruchinae</taxon>
        <taxon>Bruchini</taxon>
        <taxon>Acanthoscelides</taxon>
    </lineage>
</organism>
<keyword evidence="3" id="KW-0812">Transmembrane</keyword>
<accession>A0A9P0JPP4</accession>
<comment type="caution">
    <text evidence="6">The sequence shown here is derived from an EMBL/GenBank/DDBJ whole genome shotgun (WGS) entry which is preliminary data.</text>
</comment>
<feature type="chain" id="PRO_5040496418" description="VWFA domain-containing protein" evidence="4">
    <location>
        <begin position="18"/>
        <end position="1213"/>
    </location>
</feature>
<feature type="region of interest" description="Disordered" evidence="2">
    <location>
        <begin position="1193"/>
        <end position="1213"/>
    </location>
</feature>
<proteinExistence type="predicted"/>
<keyword evidence="1" id="KW-0175">Coiled coil</keyword>
<keyword evidence="3" id="KW-1133">Transmembrane helix</keyword>
<evidence type="ECO:0000256" key="2">
    <source>
        <dbReference type="SAM" id="MobiDB-lite"/>
    </source>
</evidence>
<keyword evidence="4" id="KW-0732">Signal</keyword>
<dbReference type="CDD" id="cd00063">
    <property type="entry name" value="FN3"/>
    <property type="match status" value="1"/>
</dbReference>
<evidence type="ECO:0000313" key="7">
    <source>
        <dbReference type="Proteomes" id="UP001152888"/>
    </source>
</evidence>
<dbReference type="OrthoDB" id="687730at2759"/>
<evidence type="ECO:0000256" key="3">
    <source>
        <dbReference type="SAM" id="Phobius"/>
    </source>
</evidence>
<feature type="coiled-coil region" evidence="1">
    <location>
        <begin position="1022"/>
        <end position="1049"/>
    </location>
</feature>
<dbReference type="InterPro" id="IPR002035">
    <property type="entry name" value="VWF_A"/>
</dbReference>
<dbReference type="InterPro" id="IPR003961">
    <property type="entry name" value="FN3_dom"/>
</dbReference>
<evidence type="ECO:0000259" key="5">
    <source>
        <dbReference type="PROSITE" id="PS50234"/>
    </source>
</evidence>
<dbReference type="PROSITE" id="PS50234">
    <property type="entry name" value="VWFA"/>
    <property type="match status" value="1"/>
</dbReference>